<evidence type="ECO:0000313" key="3">
    <source>
        <dbReference type="EMBL" id="CAF1643712.1"/>
    </source>
</evidence>
<keyword evidence="1" id="KW-1133">Transmembrane helix</keyword>
<evidence type="ECO:0000313" key="4">
    <source>
        <dbReference type="Proteomes" id="UP000663828"/>
    </source>
</evidence>
<dbReference type="EMBL" id="CAJNOJ010000041">
    <property type="protein sequence ID" value="CAF0933093.1"/>
    <property type="molecule type" value="Genomic_DNA"/>
</dbReference>
<accession>A0A814BRQ3</accession>
<dbReference type="Proteomes" id="UP000663852">
    <property type="component" value="Unassembled WGS sequence"/>
</dbReference>
<keyword evidence="1" id="KW-0472">Membrane</keyword>
<keyword evidence="4" id="KW-1185">Reference proteome</keyword>
<dbReference type="AlphaFoldDB" id="A0A814BRQ3"/>
<dbReference type="EMBL" id="CAJNOR010009347">
    <property type="protein sequence ID" value="CAF1643712.1"/>
    <property type="molecule type" value="Genomic_DNA"/>
</dbReference>
<gene>
    <name evidence="2" type="ORF">EDS130_LOCUS11406</name>
    <name evidence="3" type="ORF">XAT740_LOCUS53765</name>
</gene>
<evidence type="ECO:0000313" key="2">
    <source>
        <dbReference type="EMBL" id="CAF0933093.1"/>
    </source>
</evidence>
<evidence type="ECO:0000256" key="1">
    <source>
        <dbReference type="SAM" id="Phobius"/>
    </source>
</evidence>
<sequence>MCFLNFLVFANLFLVPILFHPLNICRRFIHIGHEPFQPEPLPTNSFESYLFNIFQYSPFQFVKPRSRFQRIFEYLFQPETTFSKKLFYPNVIQYTNMYLIDHDLSPFVHSFVAMYLSYFLLIYISLLAHVYRLSSKRTSLNEIRSCAQQWIESSYIRWIFHAIFWKCLAVIISHLFHVMAVKIIMQRLFISYGHYQLNDEVIYSSWNFYKNILLMYKYEQWTALFSGFCTRMIYELGLTCIPRLLWWPIRRLCLQTNLNSYFHASSIELYFLQCICEPYLRSFSIYLQLFARLTTIEIVNQMHVHPNLDKYPLLTLLRHHHHHHHHLKQPWSFLLSINLIDAKLISSGLSFFLRQAN</sequence>
<proteinExistence type="predicted"/>
<feature type="transmembrane region" description="Helical" evidence="1">
    <location>
        <begin position="107"/>
        <end position="131"/>
    </location>
</feature>
<name>A0A814BRQ3_ADIRI</name>
<protein>
    <submittedName>
        <fullName evidence="2">Uncharacterized protein</fullName>
    </submittedName>
</protein>
<feature type="transmembrane region" description="Helical" evidence="1">
    <location>
        <begin position="6"/>
        <end position="25"/>
    </location>
</feature>
<dbReference type="Proteomes" id="UP000663828">
    <property type="component" value="Unassembled WGS sequence"/>
</dbReference>
<reference evidence="2" key="1">
    <citation type="submission" date="2021-02" db="EMBL/GenBank/DDBJ databases">
        <authorList>
            <person name="Nowell W R."/>
        </authorList>
    </citation>
    <scope>NUCLEOTIDE SEQUENCE</scope>
</reference>
<comment type="caution">
    <text evidence="2">The sequence shown here is derived from an EMBL/GenBank/DDBJ whole genome shotgun (WGS) entry which is preliminary data.</text>
</comment>
<feature type="transmembrane region" description="Helical" evidence="1">
    <location>
        <begin position="158"/>
        <end position="181"/>
    </location>
</feature>
<dbReference type="OrthoDB" id="10253709at2759"/>
<evidence type="ECO:0000313" key="5">
    <source>
        <dbReference type="Proteomes" id="UP000663852"/>
    </source>
</evidence>
<organism evidence="2 5">
    <name type="scientific">Adineta ricciae</name>
    <name type="common">Rotifer</name>
    <dbReference type="NCBI Taxonomy" id="249248"/>
    <lineage>
        <taxon>Eukaryota</taxon>
        <taxon>Metazoa</taxon>
        <taxon>Spiralia</taxon>
        <taxon>Gnathifera</taxon>
        <taxon>Rotifera</taxon>
        <taxon>Eurotatoria</taxon>
        <taxon>Bdelloidea</taxon>
        <taxon>Adinetida</taxon>
        <taxon>Adinetidae</taxon>
        <taxon>Adineta</taxon>
    </lineage>
</organism>
<keyword evidence="1" id="KW-0812">Transmembrane</keyword>